<keyword evidence="2" id="KW-1185">Reference proteome</keyword>
<sequence>MSQFIQLHLLTSYPPANLNRDDLGRPKTARMGGAERLRISSQSLKRHWRVSDLFQDALADHLGFRTKRFGYQVYQRLLNGGVKEKQATEWAVAIAEVFGKNKKDEPLEIEQLAHISPTEKEATFALVDKLITENRAPTKEELMLLSKEKIAVDIAMFGRMLASSPAYSVEAACQVAHAISVHSVTVEDDYFTAVDDLNGGKSNSGSAHIGEAGFGAALFYSYICINKSLLIENLAGNEALANKAIAALTEAAVKVAPSGKQNSFGSRAYASYVLAEKGEYQPRSLSVAFLKPIYGEDQAIDAITALEEQKDNFDNVYGACADTRYSINAVTGKGRFTELVQFVTE</sequence>
<dbReference type="RefSeq" id="WP_047964103.1">
    <property type="nucleotide sequence ID" value="NZ_CAWMBG010000100.1"/>
</dbReference>
<dbReference type="Proteomes" id="UP000036277">
    <property type="component" value="Unassembled WGS sequence"/>
</dbReference>
<dbReference type="Pfam" id="PF09344">
    <property type="entry name" value="Cas_CT1975"/>
    <property type="match status" value="1"/>
</dbReference>
<dbReference type="AlphaFoldDB" id="A0A0J5IMI7"/>
<accession>A0A0J5IMI7</accession>
<dbReference type="NCBIfam" id="TIGR01869">
    <property type="entry name" value="casC_Cse4"/>
    <property type="match status" value="1"/>
</dbReference>
<dbReference type="OrthoDB" id="5291250at2"/>
<name>A0A0J5IMI7_9GAMM</name>
<evidence type="ECO:0000313" key="2">
    <source>
        <dbReference type="Proteomes" id="UP000036277"/>
    </source>
</evidence>
<dbReference type="EMBL" id="LFCV01000100">
    <property type="protein sequence ID" value="KMJ44385.1"/>
    <property type="molecule type" value="Genomic_DNA"/>
</dbReference>
<dbReference type="PATRIC" id="fig|880157.4.peg.3120"/>
<dbReference type="STRING" id="880157.AB204_14635"/>
<organism evidence="1 2">
    <name type="scientific">Xenorhabdus khoisanae</name>
    <dbReference type="NCBI Taxonomy" id="880157"/>
    <lineage>
        <taxon>Bacteria</taxon>
        <taxon>Pseudomonadati</taxon>
        <taxon>Pseudomonadota</taxon>
        <taxon>Gammaproteobacteria</taxon>
        <taxon>Enterobacterales</taxon>
        <taxon>Morganellaceae</taxon>
        <taxon>Xenorhabdus</taxon>
    </lineage>
</organism>
<gene>
    <name evidence="1" type="ORF">AB204_14635</name>
</gene>
<protein>
    <submittedName>
        <fullName evidence="1">CRISPR-associated protein Cse4</fullName>
    </submittedName>
</protein>
<dbReference type="InterPro" id="IPR010148">
    <property type="entry name" value="CRISPR-assoc_prot_CT1975"/>
</dbReference>
<comment type="caution">
    <text evidence="1">The sequence shown here is derived from an EMBL/GenBank/DDBJ whole genome shotgun (WGS) entry which is preliminary data.</text>
</comment>
<evidence type="ECO:0000313" key="1">
    <source>
        <dbReference type="EMBL" id="KMJ44385.1"/>
    </source>
</evidence>
<reference evidence="1 2" key="1">
    <citation type="submission" date="2015-06" db="EMBL/GenBank/DDBJ databases">
        <title>Draft Whole-Genome Sequence of the Entomopathogenic Bacterium Xenorhabdus khoisanae.</title>
        <authorList>
            <person name="Naidoo S."/>
            <person name="Featherston J."/>
            <person name="Gray V.M."/>
        </authorList>
    </citation>
    <scope>NUCLEOTIDE SEQUENCE [LARGE SCALE GENOMIC DNA]</scope>
    <source>
        <strain evidence="1 2">MCB</strain>
    </source>
</reference>
<proteinExistence type="predicted"/>